<sequence length="1434" mass="151030">MLNKKMKKTASVLSISALLGTTIVTPLGVLSTNATLAQAATAATPSADATSVSSDDIFVSDFSVHPFSTSMGDTYRFNNYTFGTTPTFIVPSQQAKWIDSTTVLTKVPGETDTFVFGTNKLKKLTLLGANKTGIRIDNTDGDSADQTSIGVATTLVPGKEYTVSYTTVFNKPGKQQFGYPYVIADGAWGNGSSAHIAPTSINSGPITGTFIAPPGAASSALLSLSIYTPKGAIIDILDLKLTTSDAQKKKDLEAAAQTAVNDLFTGSNPANDIKAGLTQAEIDSAKDLVSQLDDSTLKNTLTDAINKAQTQLDQQNDATAYNNARAAVNDLFANKDTSGAVKAGLTQADIDAAQVLANKVVDPTKKAELQKDLNQAQQQLDAINAAAASVKALFNNNDTTGTIKATTDQAAIDAAQKAIDAVTEPAAKAELQANLNKAQEQLDAQKAAELAAQNQAREAVNNLFTNQDPTGNITGTMTQSDIDAAQALINKVTDPTKKADLQKDLDAAQAQLNAKNEATADASVKDLFNNNDTTGTIKDATDQKAIDAAQKAIDAVANPAKKADLQKDLDEAQKQLDARNAAAEADKGQQVIAGFLVNQLYQNNDPSTDAIKDITNQAAIDAAQTQVDLLLPSAVKTDLQNKVNRAQELLDARNEAAAEQARQAAAEASIKDLFNNNDTTGTIKDATDQTAIDAAQKTIDAVTDPTKKAELQKDLDEAQKQLDARNAAAEAEKANQAAAEASVKDLFNNNDTTGTIKDATDQTAIDAAQKTIDAVTDPTKKAELQKDLDEAQNQLDAKNAAAEADKLQQAVATFAVNQLFQNNDPSTDAIKDTTVQHTIDTAQAQVDLLLPSAVKTDLQNKLNRAQELLDARNQAATEQEKQAAAEASVKDLFQNNDVNGAIKATTDQTAIDAAQKTIDAVTDPTKKAELQSDLDKAQAQLDAKNAAELAAQNQAREAVNNLFTNQDPTGTITGTLTQGNIDAAQALINKVTDSATKAALQSDLDKAQQQLNDRNNAVIAVPQLNPMTEADTVFSGKLDVTYYNPGTIRIYINNVATTVVPVDANGNFTYNIGNRKAGDVISVDYKDRTGQYNAATKASITVTPVTSATVINKMTENDDTISGQTIPNAKVRYLVDGQAVNVGYADANGIYSKYVGTQKPGTVVGVEVFDVASNQYKPAVTTIVKAVNVTIVPMTTADDTVTGKAPANAKLRISINGVAVNVVTADGDGNYSKLIGKQSVGTVVSIEMFNTDTGKYEFAKDTTVTGAPVSIEYTVSAMTTNDDTLTGTAPANAKLRYSINGQLISVITADGSGIYSKFIGKQKEGTVVSVALLNGNTNQYTTNKDITVSAATGASQLAPMINTIIAGTGVVSGTVPQDVTTVRTWVNGVAQVMVPVTNGTFTWTKANLNEGDIVKVDYKDATGNWISAEKVVTK</sequence>
<evidence type="ECO:0000256" key="2">
    <source>
        <dbReference type="SAM" id="SignalP"/>
    </source>
</evidence>
<feature type="domain" description="Pesticidal crystal protein Cry1Aa" evidence="3">
    <location>
        <begin position="452"/>
        <end position="514"/>
    </location>
</feature>
<feature type="signal peptide" evidence="2">
    <location>
        <begin position="1"/>
        <end position="39"/>
    </location>
</feature>
<evidence type="ECO:0000313" key="5">
    <source>
        <dbReference type="Proteomes" id="UP000565628"/>
    </source>
</evidence>
<evidence type="ECO:0000313" key="4">
    <source>
        <dbReference type="EMBL" id="MBC2309698.1"/>
    </source>
</evidence>
<evidence type="ECO:0000256" key="1">
    <source>
        <dbReference type="SAM" id="Coils"/>
    </source>
</evidence>
<proteinExistence type="predicted"/>
<keyword evidence="2" id="KW-0732">Signal</keyword>
<dbReference type="Proteomes" id="UP000565628">
    <property type="component" value="Unassembled WGS sequence"/>
</dbReference>
<evidence type="ECO:0000259" key="3">
    <source>
        <dbReference type="Pfam" id="PF18449"/>
    </source>
</evidence>
<feature type="chain" id="PRO_5030830805" description="Pesticidal crystal protein Cry1Aa domain-containing protein" evidence="2">
    <location>
        <begin position="40"/>
        <end position="1434"/>
    </location>
</feature>
<keyword evidence="1" id="KW-0175">Coiled coil</keyword>
<gene>
    <name evidence="4" type="ORF">HCJ81_02295</name>
</gene>
<feature type="domain" description="Pesticidal crystal protein Cry1Aa" evidence="3">
    <location>
        <begin position="663"/>
        <end position="724"/>
    </location>
</feature>
<feature type="domain" description="Pesticidal crystal protein Cry1Aa" evidence="3">
    <location>
        <begin position="516"/>
        <end position="578"/>
    </location>
</feature>
<feature type="domain" description="Pesticidal crystal protein Cry1Aa" evidence="3">
    <location>
        <begin position="951"/>
        <end position="1013"/>
    </location>
</feature>
<feature type="domain" description="Pesticidal crystal protein Cry1Aa" evidence="3">
    <location>
        <begin position="383"/>
        <end position="444"/>
    </location>
</feature>
<feature type="coiled-coil region" evidence="1">
    <location>
        <begin position="708"/>
        <end position="744"/>
    </location>
</feature>
<feature type="coiled-coil region" evidence="1">
    <location>
        <begin position="855"/>
        <end position="882"/>
    </location>
</feature>
<comment type="caution">
    <text evidence="4">The sequence shown here is derived from an EMBL/GenBank/DDBJ whole genome shotgun (WGS) entry which is preliminary data.</text>
</comment>
<dbReference type="Pfam" id="PF18449">
    <property type="entry name" value="Endotoxin_C2"/>
    <property type="match status" value="11"/>
</dbReference>
<protein>
    <recommendedName>
        <fullName evidence="3">Pesticidal crystal protein Cry1Aa domain-containing protein</fullName>
    </recommendedName>
</protein>
<feature type="coiled-coil region" evidence="1">
    <location>
        <begin position="366"/>
        <end position="393"/>
    </location>
</feature>
<dbReference type="InterPro" id="IPR054544">
    <property type="entry name" value="Pest_crys_Cry1Aa_dom-IV"/>
</dbReference>
<feature type="domain" description="Pesticidal crystal protein Cry1Aa" evidence="3">
    <location>
        <begin position="322"/>
        <end position="382"/>
    </location>
</feature>
<feature type="domain" description="Pesticidal crystal protein Cry1Aa" evidence="3">
    <location>
        <begin position="596"/>
        <end position="652"/>
    </location>
</feature>
<name>A0A7X0ZSI1_9LIST</name>
<feature type="domain" description="Pesticidal crystal protein Cry1Aa" evidence="3">
    <location>
        <begin position="735"/>
        <end position="797"/>
    </location>
</feature>
<feature type="coiled-coil region" evidence="1">
    <location>
        <begin position="428"/>
        <end position="455"/>
    </location>
</feature>
<dbReference type="RefSeq" id="WP_185641536.1">
    <property type="nucleotide sequence ID" value="NZ_JAASWV010000002.1"/>
</dbReference>
<feature type="coiled-coil region" evidence="1">
    <location>
        <begin position="927"/>
        <end position="954"/>
    </location>
</feature>
<feature type="domain" description="Pesticidal crystal protein Cry1Aa" evidence="3">
    <location>
        <begin position="808"/>
        <end position="871"/>
    </location>
</feature>
<accession>A0A7X0ZSI1</accession>
<dbReference type="EMBL" id="JAASWV010000002">
    <property type="protein sequence ID" value="MBC2309698.1"/>
    <property type="molecule type" value="Genomic_DNA"/>
</dbReference>
<organism evidence="4 5">
    <name type="scientific">Listeria booriae</name>
    <dbReference type="NCBI Taxonomy" id="1552123"/>
    <lineage>
        <taxon>Bacteria</taxon>
        <taxon>Bacillati</taxon>
        <taxon>Bacillota</taxon>
        <taxon>Bacilli</taxon>
        <taxon>Bacillales</taxon>
        <taxon>Listeriaceae</taxon>
        <taxon>Listeria</taxon>
    </lineage>
</organism>
<feature type="domain" description="Pesticidal crystal protein Cry1Aa" evidence="3">
    <location>
        <begin position="881"/>
        <end position="943"/>
    </location>
</feature>
<feature type="coiled-coil region" evidence="1">
    <location>
        <begin position="781"/>
        <end position="808"/>
    </location>
</feature>
<feature type="domain" description="Pesticidal crystal protein Cry1Aa" evidence="3">
    <location>
        <begin position="254"/>
        <end position="314"/>
    </location>
</feature>
<reference evidence="4 5" key="1">
    <citation type="submission" date="2020-03" db="EMBL/GenBank/DDBJ databases">
        <title>Soil Listeria distribution.</title>
        <authorList>
            <person name="Liao J."/>
            <person name="Wiedmann M."/>
        </authorList>
    </citation>
    <scope>NUCLEOTIDE SEQUENCE [LARGE SCALE GENOMIC DNA]</scope>
    <source>
        <strain evidence="4 5">FSL L7-0039</strain>
    </source>
</reference>